<accession>A0A087THZ4</accession>
<reference evidence="2 3" key="1">
    <citation type="submission" date="2013-11" db="EMBL/GenBank/DDBJ databases">
        <title>Genome sequencing of Stegodyphus mimosarum.</title>
        <authorList>
            <person name="Bechsgaard J."/>
        </authorList>
    </citation>
    <scope>NUCLEOTIDE SEQUENCE [LARGE SCALE GENOMIC DNA]</scope>
</reference>
<feature type="transmembrane region" description="Helical" evidence="1">
    <location>
        <begin position="21"/>
        <end position="43"/>
    </location>
</feature>
<evidence type="ECO:0000256" key="1">
    <source>
        <dbReference type="SAM" id="Phobius"/>
    </source>
</evidence>
<feature type="non-terminal residue" evidence="2">
    <location>
        <position position="44"/>
    </location>
</feature>
<dbReference type="Proteomes" id="UP000054359">
    <property type="component" value="Unassembled WGS sequence"/>
</dbReference>
<proteinExistence type="predicted"/>
<keyword evidence="3" id="KW-1185">Reference proteome</keyword>
<evidence type="ECO:0000313" key="2">
    <source>
        <dbReference type="EMBL" id="KFM64733.1"/>
    </source>
</evidence>
<keyword evidence="1" id="KW-0472">Membrane</keyword>
<dbReference type="EMBL" id="KK115306">
    <property type="protein sequence ID" value="KFM64733.1"/>
    <property type="molecule type" value="Genomic_DNA"/>
</dbReference>
<evidence type="ECO:0000313" key="3">
    <source>
        <dbReference type="Proteomes" id="UP000054359"/>
    </source>
</evidence>
<keyword evidence="1" id="KW-1133">Transmembrane helix</keyword>
<name>A0A087THZ4_STEMI</name>
<organism evidence="2 3">
    <name type="scientific">Stegodyphus mimosarum</name>
    <name type="common">African social velvet spider</name>
    <dbReference type="NCBI Taxonomy" id="407821"/>
    <lineage>
        <taxon>Eukaryota</taxon>
        <taxon>Metazoa</taxon>
        <taxon>Ecdysozoa</taxon>
        <taxon>Arthropoda</taxon>
        <taxon>Chelicerata</taxon>
        <taxon>Arachnida</taxon>
        <taxon>Araneae</taxon>
        <taxon>Araneomorphae</taxon>
        <taxon>Entelegynae</taxon>
        <taxon>Eresoidea</taxon>
        <taxon>Eresidae</taxon>
        <taxon>Stegodyphus</taxon>
    </lineage>
</organism>
<gene>
    <name evidence="2" type="ORF">X975_06834</name>
</gene>
<sequence length="44" mass="5187">MWNKEERGSFSRILPLFECVLFFDSYACLLIALAIQVYTVSWLI</sequence>
<keyword evidence="1" id="KW-0812">Transmembrane</keyword>
<dbReference type="AlphaFoldDB" id="A0A087THZ4"/>
<protein>
    <submittedName>
        <fullName evidence="2">Uncharacterized protein</fullName>
    </submittedName>
</protein>